<name>A0A8B9A3Q3_PHODC</name>
<feature type="compositionally biased region" description="Polar residues" evidence="1">
    <location>
        <begin position="271"/>
        <end position="280"/>
    </location>
</feature>
<feature type="compositionally biased region" description="Gly residues" evidence="1">
    <location>
        <begin position="125"/>
        <end position="139"/>
    </location>
</feature>
<gene>
    <name evidence="3" type="primary">LOC120108817</name>
</gene>
<dbReference type="AlphaFoldDB" id="A0A8B9A3Q3"/>
<feature type="region of interest" description="Disordered" evidence="1">
    <location>
        <begin position="1"/>
        <end position="69"/>
    </location>
</feature>
<dbReference type="PANTHER" id="PTHR33476">
    <property type="entry name" value="EMB|CAB62613.1"/>
    <property type="match status" value="1"/>
</dbReference>
<feature type="compositionally biased region" description="Pro residues" evidence="1">
    <location>
        <begin position="1"/>
        <end position="13"/>
    </location>
</feature>
<feature type="region of interest" description="Disordered" evidence="1">
    <location>
        <begin position="156"/>
        <end position="177"/>
    </location>
</feature>
<dbReference type="GeneID" id="120108817"/>
<dbReference type="Proteomes" id="UP000228380">
    <property type="component" value="Unplaced"/>
</dbReference>
<dbReference type="PANTHER" id="PTHR33476:SF22">
    <property type="entry name" value="PROTEIN POLAR LOCALIZATION DURING ASYMMETRIC DIVISION AND REDISTRIBUTION"/>
    <property type="match status" value="1"/>
</dbReference>
<dbReference type="RefSeq" id="XP_038978468.1">
    <property type="nucleotide sequence ID" value="XM_039122540.1"/>
</dbReference>
<feature type="compositionally biased region" description="Low complexity" evidence="1">
    <location>
        <begin position="93"/>
        <end position="124"/>
    </location>
</feature>
<dbReference type="InterPro" id="IPR040348">
    <property type="entry name" value="POLAR-like"/>
</dbReference>
<protein>
    <submittedName>
        <fullName evidence="3">Uncharacterized protein LOC120108817</fullName>
    </submittedName>
</protein>
<accession>A0A8B9A3Q3</accession>
<dbReference type="KEGG" id="pda:120108817"/>
<dbReference type="OrthoDB" id="1934029at2759"/>
<evidence type="ECO:0000313" key="2">
    <source>
        <dbReference type="Proteomes" id="UP000228380"/>
    </source>
</evidence>
<sequence length="338" mass="36448">MDMQPPDPSPLYQPPRATLNSPIHPLLGGDRQSQNSFGQCLLESAANEVHIPSSLTRDDKITRTSPTAAETRKWRLAIEKRDLSLSLPLSASWSNASSAGGSSYSPRSPLSRWLLPLRKPSPGVRRGGGGGGGGGKAGSGLGRLVRLPRFCCKKKKKKKKEEEEVGPSVSEVVEGDGAGCRGSSRTLSVSSDGEKPEEISLNLGMGLGPVFLLTRCATEFKRMTEMQAQMESLLKEITNEVLRNDVIHSTLESSNHATFSGPDCSGDVHSSKASPSQSHIASFQQEGARCAIEPDVQSNYATISENKSCLKMDQLEAEIEVEPEHLQPNLERENSSVL</sequence>
<proteinExistence type="predicted"/>
<dbReference type="GO" id="GO:0008356">
    <property type="term" value="P:asymmetric cell division"/>
    <property type="evidence" value="ECO:0007669"/>
    <property type="project" value="InterPro"/>
</dbReference>
<feature type="region of interest" description="Disordered" evidence="1">
    <location>
        <begin position="93"/>
        <end position="139"/>
    </location>
</feature>
<organism evidence="2 3">
    <name type="scientific">Phoenix dactylifera</name>
    <name type="common">Date palm</name>
    <dbReference type="NCBI Taxonomy" id="42345"/>
    <lineage>
        <taxon>Eukaryota</taxon>
        <taxon>Viridiplantae</taxon>
        <taxon>Streptophyta</taxon>
        <taxon>Embryophyta</taxon>
        <taxon>Tracheophyta</taxon>
        <taxon>Spermatophyta</taxon>
        <taxon>Magnoliopsida</taxon>
        <taxon>Liliopsida</taxon>
        <taxon>Arecaceae</taxon>
        <taxon>Coryphoideae</taxon>
        <taxon>Phoeniceae</taxon>
        <taxon>Phoenix</taxon>
    </lineage>
</organism>
<reference evidence="3" key="1">
    <citation type="submission" date="2025-08" db="UniProtKB">
        <authorList>
            <consortium name="RefSeq"/>
        </authorList>
    </citation>
    <scope>IDENTIFICATION</scope>
    <source>
        <tissue evidence="3">Young leaves</tissue>
    </source>
</reference>
<keyword evidence="2" id="KW-1185">Reference proteome</keyword>
<evidence type="ECO:0000256" key="1">
    <source>
        <dbReference type="SAM" id="MobiDB-lite"/>
    </source>
</evidence>
<evidence type="ECO:0000313" key="3">
    <source>
        <dbReference type="RefSeq" id="XP_038978468.1"/>
    </source>
</evidence>
<feature type="region of interest" description="Disordered" evidence="1">
    <location>
        <begin position="254"/>
        <end position="280"/>
    </location>
</feature>